<accession>A0A2H1V7X4</accession>
<protein>
    <submittedName>
        <fullName evidence="1">SFRICE_025378</fullName>
    </submittedName>
</protein>
<reference evidence="1" key="1">
    <citation type="submission" date="2016-07" db="EMBL/GenBank/DDBJ databases">
        <authorList>
            <person name="Bretaudeau A."/>
        </authorList>
    </citation>
    <scope>NUCLEOTIDE SEQUENCE</scope>
    <source>
        <strain evidence="1">Rice</strain>
        <tissue evidence="1">Whole body</tissue>
    </source>
</reference>
<sequence>MLSAYSRNCLTRNSTSFKKRYTLPVAARQSPRRVSRNAVHEYEPLAWLATSRVPRQTITTTPARFYPLLGF</sequence>
<dbReference type="EMBL" id="ODYU01001147">
    <property type="protein sequence ID" value="SOQ36950.1"/>
    <property type="molecule type" value="Genomic_DNA"/>
</dbReference>
<gene>
    <name evidence="1" type="ORF">SFRICE_025378</name>
</gene>
<dbReference type="AlphaFoldDB" id="A0A2H1V7X4"/>
<evidence type="ECO:0000313" key="1">
    <source>
        <dbReference type="EMBL" id="SOQ36950.1"/>
    </source>
</evidence>
<organism evidence="1">
    <name type="scientific">Spodoptera frugiperda</name>
    <name type="common">Fall armyworm</name>
    <dbReference type="NCBI Taxonomy" id="7108"/>
    <lineage>
        <taxon>Eukaryota</taxon>
        <taxon>Metazoa</taxon>
        <taxon>Ecdysozoa</taxon>
        <taxon>Arthropoda</taxon>
        <taxon>Hexapoda</taxon>
        <taxon>Insecta</taxon>
        <taxon>Pterygota</taxon>
        <taxon>Neoptera</taxon>
        <taxon>Endopterygota</taxon>
        <taxon>Lepidoptera</taxon>
        <taxon>Glossata</taxon>
        <taxon>Ditrysia</taxon>
        <taxon>Noctuoidea</taxon>
        <taxon>Noctuidae</taxon>
        <taxon>Amphipyrinae</taxon>
        <taxon>Spodoptera</taxon>
    </lineage>
</organism>
<proteinExistence type="predicted"/>
<name>A0A2H1V7X4_SPOFR</name>